<dbReference type="GO" id="GO:0005524">
    <property type="term" value="F:ATP binding"/>
    <property type="evidence" value="ECO:0007669"/>
    <property type="project" value="UniProtKB-KW"/>
</dbReference>
<keyword evidence="30" id="KW-0378">Hydrolase</keyword>
<dbReference type="InterPro" id="IPR008921">
    <property type="entry name" value="DNA_pol3_clamp-load_cplx_C"/>
</dbReference>
<evidence type="ECO:0000256" key="21">
    <source>
        <dbReference type="ARBA" id="ARBA00023242"/>
    </source>
</evidence>
<accession>A0A364N3L1</accession>
<comment type="pathway">
    <text evidence="5">Sphingolipid metabolism.</text>
</comment>
<evidence type="ECO:0000256" key="10">
    <source>
        <dbReference type="ARBA" id="ARBA00022705"/>
    </source>
</evidence>
<dbReference type="GO" id="GO:0030170">
    <property type="term" value="F:pyridoxal phosphate binding"/>
    <property type="evidence" value="ECO:0007669"/>
    <property type="project" value="InterPro"/>
</dbReference>
<dbReference type="InterPro" id="IPR003593">
    <property type="entry name" value="AAA+_ATPase"/>
</dbReference>
<dbReference type="SUPFAM" id="SSF52113">
    <property type="entry name" value="BRCT domain"/>
    <property type="match status" value="1"/>
</dbReference>
<feature type="domain" description="UmuC" evidence="29">
    <location>
        <begin position="71"/>
        <end position="295"/>
    </location>
</feature>
<evidence type="ECO:0000256" key="2">
    <source>
        <dbReference type="ARBA" id="ARBA00004123"/>
    </source>
</evidence>
<evidence type="ECO:0000256" key="20">
    <source>
        <dbReference type="ARBA" id="ARBA00023239"/>
    </source>
</evidence>
<protein>
    <recommendedName>
        <fullName evidence="7">Replication factor C subunit 1</fullName>
        <ecNumber evidence="23">4.1.2.27</ecNumber>
    </recommendedName>
    <alternativeName>
        <fullName evidence="24">Sphingosine-1-phosphate aldolase</fullName>
    </alternativeName>
</protein>
<feature type="compositionally biased region" description="Basic residues" evidence="27">
    <location>
        <begin position="1445"/>
        <end position="1458"/>
    </location>
</feature>
<dbReference type="InterPro" id="IPR043128">
    <property type="entry name" value="Rev_trsase/Diguanyl_cyclase"/>
</dbReference>
<comment type="pathway">
    <text evidence="4">Lipid metabolism; sphingolipid metabolism.</text>
</comment>
<dbReference type="SUPFAM" id="SSF53383">
    <property type="entry name" value="PLP-dependent transferases"/>
    <property type="match status" value="1"/>
</dbReference>
<comment type="subcellular location">
    <subcellularLocation>
        <location evidence="3">Endoplasmic reticulum membrane</location>
        <topology evidence="3">Single-pass membrane protein</topology>
    </subcellularLocation>
    <subcellularLocation>
        <location evidence="2">Nucleus</location>
    </subcellularLocation>
</comment>
<keyword evidence="20" id="KW-0456">Lyase</keyword>
<evidence type="ECO:0000256" key="17">
    <source>
        <dbReference type="ARBA" id="ARBA00023098"/>
    </source>
</evidence>
<name>A0A364N3L1_STELY</name>
<keyword evidence="19" id="KW-0472">Membrane</keyword>
<comment type="similarity">
    <text evidence="6">Belongs to the activator 1 large subunit family.</text>
</comment>
<evidence type="ECO:0000256" key="1">
    <source>
        <dbReference type="ARBA" id="ARBA00001933"/>
    </source>
</evidence>
<keyword evidence="10" id="KW-0235">DNA replication</keyword>
<dbReference type="FunFam" id="6.10.140.2150:FF:000002">
    <property type="entry name" value="Sphinganine-1-phosphate aldolase Bst1"/>
    <property type="match status" value="1"/>
</dbReference>
<dbReference type="Pfam" id="PF00282">
    <property type="entry name" value="Pyridoxal_deC"/>
    <property type="match status" value="1"/>
</dbReference>
<dbReference type="GO" id="GO:0003689">
    <property type="term" value="F:DNA clamp loader activity"/>
    <property type="evidence" value="ECO:0007669"/>
    <property type="project" value="InterPro"/>
</dbReference>
<dbReference type="EC" id="4.1.2.27" evidence="23"/>
<dbReference type="PANTHER" id="PTHR23389">
    <property type="entry name" value="CHROMOSOME TRANSMISSION FIDELITY FACTOR 18"/>
    <property type="match status" value="1"/>
</dbReference>
<dbReference type="Gene3D" id="6.10.140.2150">
    <property type="match status" value="1"/>
</dbReference>
<dbReference type="Gene3D" id="3.40.50.10190">
    <property type="entry name" value="BRCT domain"/>
    <property type="match status" value="1"/>
</dbReference>
<dbReference type="FunFam" id="3.40.50.10190:FF:000001">
    <property type="entry name" value="Replication factor C subunit 1"/>
    <property type="match status" value="1"/>
</dbReference>
<evidence type="ECO:0000256" key="11">
    <source>
        <dbReference type="ARBA" id="ARBA00022741"/>
    </source>
</evidence>
<dbReference type="Gene3D" id="1.10.8.60">
    <property type="match status" value="1"/>
</dbReference>
<dbReference type="GO" id="GO:0016887">
    <property type="term" value="F:ATP hydrolysis activity"/>
    <property type="evidence" value="ECO:0007669"/>
    <property type="project" value="InterPro"/>
</dbReference>
<dbReference type="Gene3D" id="1.20.272.10">
    <property type="match status" value="1"/>
</dbReference>
<dbReference type="FunFam" id="1.20.272.10:FF:000005">
    <property type="entry name" value="Replication factor C subunit 1"/>
    <property type="match status" value="1"/>
</dbReference>
<evidence type="ECO:0000256" key="25">
    <source>
        <dbReference type="PIRSR" id="PIRSR602129-50"/>
    </source>
</evidence>
<gene>
    <name evidence="30" type="ORF">DDE83_004894</name>
</gene>
<feature type="compositionally biased region" description="Low complexity" evidence="27">
    <location>
        <begin position="1505"/>
        <end position="1522"/>
    </location>
</feature>
<keyword evidence="14 25" id="KW-0663">Pyridoxal phosphate</keyword>
<evidence type="ECO:0000256" key="5">
    <source>
        <dbReference type="ARBA" id="ARBA00004991"/>
    </source>
</evidence>
<dbReference type="SMART" id="SM00382">
    <property type="entry name" value="AAA"/>
    <property type="match status" value="1"/>
</dbReference>
<reference evidence="31" key="1">
    <citation type="submission" date="2018-05" db="EMBL/GenBank/DDBJ databases">
        <title>Draft genome sequence of Stemphylium lycopersici strain CIDEFI 213.</title>
        <authorList>
            <person name="Medina R."/>
            <person name="Franco M.E.E."/>
            <person name="Lucentini C.G."/>
            <person name="Saparrat M.C.N."/>
            <person name="Balatti P.A."/>
        </authorList>
    </citation>
    <scope>NUCLEOTIDE SEQUENCE [LARGE SCALE GENOMIC DNA]</scope>
    <source>
        <strain evidence="31">CIDEFI 213</strain>
    </source>
</reference>
<dbReference type="GO" id="GO:0019752">
    <property type="term" value="P:carboxylic acid metabolic process"/>
    <property type="evidence" value="ECO:0007669"/>
    <property type="project" value="InterPro"/>
</dbReference>
<evidence type="ECO:0000256" key="8">
    <source>
        <dbReference type="ARBA" id="ARBA00022553"/>
    </source>
</evidence>
<evidence type="ECO:0000256" key="26">
    <source>
        <dbReference type="SAM" id="Coils"/>
    </source>
</evidence>
<evidence type="ECO:0000256" key="14">
    <source>
        <dbReference type="ARBA" id="ARBA00022898"/>
    </source>
</evidence>
<dbReference type="Gene3D" id="3.40.1170.60">
    <property type="match status" value="1"/>
</dbReference>
<feature type="compositionally biased region" description="Acidic residues" evidence="27">
    <location>
        <begin position="2411"/>
        <end position="2433"/>
    </location>
</feature>
<dbReference type="GO" id="GO:0005634">
    <property type="term" value="C:nucleus"/>
    <property type="evidence" value="ECO:0007669"/>
    <property type="project" value="UniProtKB-SubCell"/>
</dbReference>
<dbReference type="InterPro" id="IPR036420">
    <property type="entry name" value="BRCT_dom_sf"/>
</dbReference>
<dbReference type="Gene3D" id="3.30.1490.100">
    <property type="entry name" value="DNA polymerase, Y-family, little finger domain"/>
    <property type="match status" value="1"/>
</dbReference>
<dbReference type="PANTHER" id="PTHR23389:SF6">
    <property type="entry name" value="REPLICATION FACTOR C SUBUNIT 1"/>
    <property type="match status" value="1"/>
</dbReference>
<dbReference type="GO" id="GO:0008117">
    <property type="term" value="F:sphinganine-1-phosphate aldolase activity"/>
    <property type="evidence" value="ECO:0007669"/>
    <property type="project" value="UniProtKB-EC"/>
</dbReference>
<dbReference type="Gene3D" id="3.40.50.300">
    <property type="entry name" value="P-loop containing nucleotide triphosphate hydrolases"/>
    <property type="match status" value="1"/>
</dbReference>
<dbReference type="InterPro" id="IPR002129">
    <property type="entry name" value="PyrdxlP-dep_de-COase"/>
</dbReference>
<dbReference type="GO" id="GO:0005789">
    <property type="term" value="C:endoplasmic reticulum membrane"/>
    <property type="evidence" value="ECO:0007669"/>
    <property type="project" value="UniProtKB-SubCell"/>
</dbReference>
<keyword evidence="15" id="KW-0746">Sphingolipid metabolism</keyword>
<keyword evidence="9" id="KW-0812">Transmembrane</keyword>
<dbReference type="GO" id="GO:0003684">
    <property type="term" value="F:damaged DNA binding"/>
    <property type="evidence" value="ECO:0007669"/>
    <property type="project" value="InterPro"/>
</dbReference>
<dbReference type="InterPro" id="IPR001357">
    <property type="entry name" value="BRCT_dom"/>
</dbReference>
<evidence type="ECO:0000259" key="29">
    <source>
        <dbReference type="PROSITE" id="PS50173"/>
    </source>
</evidence>
<dbReference type="PROSITE" id="PS50172">
    <property type="entry name" value="BRCT"/>
    <property type="match status" value="1"/>
</dbReference>
<keyword evidence="26" id="KW-0175">Coiled coil</keyword>
<keyword evidence="17" id="KW-0443">Lipid metabolism</keyword>
<feature type="compositionally biased region" description="Acidic residues" evidence="27">
    <location>
        <begin position="1599"/>
        <end position="1628"/>
    </location>
</feature>
<dbReference type="EMBL" id="QGDH01000063">
    <property type="protein sequence ID" value="RAR10750.1"/>
    <property type="molecule type" value="Genomic_DNA"/>
</dbReference>
<evidence type="ECO:0000256" key="19">
    <source>
        <dbReference type="ARBA" id="ARBA00023136"/>
    </source>
</evidence>
<dbReference type="InterPro" id="IPR013725">
    <property type="entry name" value="DNA_replication_fac_RFC1_C"/>
</dbReference>
<proteinExistence type="inferred from homology"/>
<feature type="compositionally biased region" description="Basic residues" evidence="27">
    <location>
        <begin position="1633"/>
        <end position="1646"/>
    </location>
</feature>
<dbReference type="PROSITE" id="PS50173">
    <property type="entry name" value="UMUC"/>
    <property type="match status" value="1"/>
</dbReference>
<dbReference type="InterPro" id="IPR015421">
    <property type="entry name" value="PyrdxlP-dep_Trfase_major"/>
</dbReference>
<dbReference type="GO" id="GO:0070987">
    <property type="term" value="P:error-free translesion synthesis"/>
    <property type="evidence" value="ECO:0007669"/>
    <property type="project" value="UniProtKB-ARBA"/>
</dbReference>
<dbReference type="InterPro" id="IPR036775">
    <property type="entry name" value="DNA_pol_Y-fam_lit_finger_sf"/>
</dbReference>
<feature type="compositionally biased region" description="Basic and acidic residues" evidence="27">
    <location>
        <begin position="1483"/>
        <end position="1492"/>
    </location>
</feature>
<dbReference type="GO" id="GO:0005663">
    <property type="term" value="C:DNA replication factor C complex"/>
    <property type="evidence" value="ECO:0007669"/>
    <property type="project" value="InterPro"/>
</dbReference>
<dbReference type="SUPFAM" id="SSF48019">
    <property type="entry name" value="post-AAA+ oligomerization domain-like"/>
    <property type="match status" value="1"/>
</dbReference>
<dbReference type="Pfam" id="PF00533">
    <property type="entry name" value="BRCT"/>
    <property type="match status" value="1"/>
</dbReference>
<dbReference type="SMART" id="SM00292">
    <property type="entry name" value="BRCT"/>
    <property type="match status" value="1"/>
</dbReference>
<feature type="compositionally biased region" description="Basic residues" evidence="27">
    <location>
        <begin position="2478"/>
        <end position="2490"/>
    </location>
</feature>
<keyword evidence="8" id="KW-0597">Phosphoprotein</keyword>
<comment type="caution">
    <text evidence="30">The sequence shown here is derived from an EMBL/GenBank/DDBJ whole genome shotgun (WGS) entry which is preliminary data.</text>
</comment>
<sequence>MDAARPPKKKVKRQTETIILHFVRKHQAIASHSLHAFWGASGFHGYPVALQPLLTPMSFVLCRTIVFEHENPALKKLPLAVQQKQIVVTCNYEARRRLIHEAKRACPDVVIVLGEDLTRFRNASKDLYAFLRSFSWNSRCERLGFDEVFLDVTDIIDYNVSILNVNDLSNAFFCLARDNPTVGFPYDATRLTGHLYPRTAAENLGTTSLDPLRLRLALGSHLAHHLRTRLTLEKGYTATVGVSTNKLLSKLVGNTHKPDAQTTLVPPYVSEGNEDADNVTCFMDDHEVGKIPGIGFKIAQKLRVHVLQRPADFDTGLVYGGTKENVLVRDVRTYPKMGPETLERDLGGPGVPYGIGARVWGLLNGCDETEVGPAREVPRQISIEDSYIRLDTLDAVVKELEMLTRRLLERMHMDLLEDDEDAIQDATSAPSTATKRWLAHPKTIRLSTRPRPPQNPDGSRNRSFARISKSAPMPAFVFSLKEDMPSVSTKLLHEALLPLFRKLHPEKSGWNLSLMNVAAMNMANAASERGGVGRDISKMFKRQDEVLKQFRVVDDAIEEQAIEDAFDESIKEDSWPARALKEDVARFGSEDVFTPSQEVNTFVADIWESDDEDMIDGDSFRCDEAHSIGIETPQFTTSCLIPSGYNASSPSTTARSSNAFTMPGSSRLPVSLRDTFNARKNSANGQLVAFNIDVLRNIIFILFVLRWTRISFYQLKGRGIFGSASDAYVNIRRYLYGVFLRLPGVRDKVQAQVSDSLLKLERKLVPSGPGVERLTSLPTEGWSEEEVRKKLGELADMAHTRWEDGRVSGAVYHGGDELIRLQTEAFGKFTVSNPIHPDVFPGVRKMEAEIVAMVLSLFNAPEDAAGVTTSGGTESILMACLSARNKAYKERGVTQPEMILPETAHTAFRKACEYFKIKMHLVQCKAPSYKVHLPSVSRLINPNTVLLVGSAPNFPHGIIDDISGLSKFAYKKKIPLHVDCCLGSFIIPMLPKAGFDFEPFDFRLKGVTSISCDTHKYGFAPKGNSTVLYRSDDYRKYQYFISPDWSGGVYASPSIAGSRPGALIAGCWASLVKQGSNGYLDACHKIVGGMKKIETAIREKPELSPDLKIIGRPMVSVVAFLSNTLDIYDIADGMSHKGWHLNALQSPPAIHIAVTLPIVAVVDKLIDDLIEVTEEVRETERKRIAEGKGAKGAVKGDTAALYGVAGSLPNKSVVVDLAKGFLDTLYKACAGWCGRGSRQPCRRLFKRLLSPRPLEIFLCDTVQADLGETHDRGVTLLHKLIQTRQLVSSQPKCIPDDLLVQITLNLKDDLADSNPSSPPVKASFSLAHTHVVSRRVHTNVGSDAHVQAELHTTEALLDRFFCDAELVCGNTAVVIAHPQSIVTPYNSGAAHAAARSFFGGGPPKPSQGSQKDEPAPKKAAPKKKGRTSRVVEDSDDDDEEESKPKKVTPKKPAAKKVKRDPTPEPELEETTTSAFFGSSNKPKRTDPVKKAAAETPKATPKKTAAKANGKTIKAAAKAPNAKSSTRARKPVTSYAERDDEDEFPDDDLDDADDIFEDNIKGKAKDDYKEESGSEDDVPVKLPHRGTPKAPANKQKVIKDEDDFDPEDEDVDMKDLDGDDDFVEPDDDEQALKSKPKKTTAVTKKRKSPEPDDDDDDDDDEEEEEEKPKKPKPKKATPAKSPAKKKAKKEEVEDSADIQAIYDSIPTVRAPTPPAKDPNAKFNWQANAGRGDAAPIQGSSGDMPQGSDTCLAGLTFVFTGVLQRWGRTEAQELVKRHGGKVTGAPSKKTNYVVLGTDAGPSKLQKIRDMGIKTIDEDGLTQLIEKLTAAGNKGDSKAQAAYAEKQLKEQKQIEKQAAELEQEERKRQKELDAVAAAAGKKMASGVTAATESAGPAVDSRLWTTKYAPTSLAQICGNKATVEKIQRWLQAFPKNLKTGFKLAGKDGSGVFRAIILHGPPGIGKTTAAHLVAKLEGYDIVERNASDTRSKKLIEDGLRGVLSTNSLHGYFAGDGKKVEGSKKKLVLIMDEVDGMSAGDRGGVGALAAVCKKTEVPMILICNDRKLPKMKPFDYVTFDLPFRRPTVDQVRSRIMTIAFREGLKMPAPVINALIEGSHSDIRQVVNMISTAKIDQTAMDFEKGKSMSKNWEKHVILKPWDITQKILGSGMFAASSKATLNEKIELYFNDHEFSPLMLQENYLGTNPMQSLSYSGKEKNLKNLELASLAADSISDGDLVDRMIHGSQQQWSLMPTHAVFSFVRPASFVAGSTAGNQTRFTSWLGKNSSTNKLSRMIKEIQAHMRLRSSGDRHEVRQQYLPLLWENLVQKLQKEGKEAVPEIIELMDSYYLTKDDFDAIMELGVGSMDQEKVKIDTQAKATFTRLTPSYNQQSHPLPFMKASSVTAPKKQAKEKPDLEEAIEESDDGEVIEDVKDEEEDVDLSKDKYVKQPKKKAAPKKGAAAKKGAKKKATEEGTEDEEDVKPKGKTKAAPKGKKK</sequence>
<evidence type="ECO:0000256" key="23">
    <source>
        <dbReference type="ARBA" id="ARBA00038965"/>
    </source>
</evidence>
<dbReference type="GO" id="GO:0006665">
    <property type="term" value="P:sphingolipid metabolic process"/>
    <property type="evidence" value="ECO:0007669"/>
    <property type="project" value="UniProtKB-KW"/>
</dbReference>
<dbReference type="Gene3D" id="3.30.70.270">
    <property type="match status" value="1"/>
</dbReference>
<dbReference type="Gene3D" id="3.40.640.10">
    <property type="entry name" value="Type I PLP-dependent aspartate aminotransferase-like (Major domain)"/>
    <property type="match status" value="1"/>
</dbReference>
<dbReference type="STRING" id="183478.A0A364N3L1"/>
<evidence type="ECO:0000256" key="18">
    <source>
        <dbReference type="ARBA" id="ARBA00023125"/>
    </source>
</evidence>
<feature type="compositionally biased region" description="Acidic residues" evidence="27">
    <location>
        <begin position="1650"/>
        <end position="1664"/>
    </location>
</feature>
<dbReference type="SUPFAM" id="SSF56672">
    <property type="entry name" value="DNA/RNA polymerases"/>
    <property type="match status" value="1"/>
</dbReference>
<evidence type="ECO:0000256" key="24">
    <source>
        <dbReference type="ARBA" id="ARBA00042568"/>
    </source>
</evidence>
<dbReference type="SUPFAM" id="SSF52540">
    <property type="entry name" value="P-loop containing nucleoside triphosphate hydrolases"/>
    <property type="match status" value="1"/>
</dbReference>
<dbReference type="InterPro" id="IPR043502">
    <property type="entry name" value="DNA/RNA_pol_sf"/>
</dbReference>
<feature type="compositionally biased region" description="Acidic residues" evidence="27">
    <location>
        <begin position="1537"/>
        <end position="1556"/>
    </location>
</feature>
<dbReference type="CDD" id="cd17752">
    <property type="entry name" value="BRCT_RFC1"/>
    <property type="match status" value="1"/>
</dbReference>
<dbReference type="Pfam" id="PF08519">
    <property type="entry name" value="RFC1"/>
    <property type="match status" value="1"/>
</dbReference>
<dbReference type="InterPro" id="IPR015422">
    <property type="entry name" value="PyrdxlP-dep_Trfase_small"/>
</dbReference>
<evidence type="ECO:0000256" key="9">
    <source>
        <dbReference type="ARBA" id="ARBA00022692"/>
    </source>
</evidence>
<feature type="region of interest" description="Disordered" evidence="27">
    <location>
        <begin position="2396"/>
        <end position="2490"/>
    </location>
</feature>
<dbReference type="Gene3D" id="3.90.1150.10">
    <property type="entry name" value="Aspartate Aminotransferase, domain 1"/>
    <property type="match status" value="1"/>
</dbReference>
<evidence type="ECO:0000256" key="15">
    <source>
        <dbReference type="ARBA" id="ARBA00022919"/>
    </source>
</evidence>
<dbReference type="FunFam" id="3.40.50.300:FF:000395">
    <property type="entry name" value="Replication factor C subunit 1"/>
    <property type="match status" value="1"/>
</dbReference>
<organism evidence="30 31">
    <name type="scientific">Stemphylium lycopersici</name>
    <name type="common">Tomato gray leaf spot disease fungus</name>
    <name type="synonym">Thyrospora lycopersici</name>
    <dbReference type="NCBI Taxonomy" id="183478"/>
    <lineage>
        <taxon>Eukaryota</taxon>
        <taxon>Fungi</taxon>
        <taxon>Dikarya</taxon>
        <taxon>Ascomycota</taxon>
        <taxon>Pezizomycotina</taxon>
        <taxon>Dothideomycetes</taxon>
        <taxon>Pleosporomycetidae</taxon>
        <taxon>Pleosporales</taxon>
        <taxon>Pleosporineae</taxon>
        <taxon>Pleosporaceae</taxon>
        <taxon>Stemphylium</taxon>
    </lineage>
</organism>
<comment type="similarity">
    <text evidence="22">Belongs to the group II decarboxylase family. Sphingosine-1-phosphate lyase subfamily.</text>
</comment>
<evidence type="ECO:0000256" key="12">
    <source>
        <dbReference type="ARBA" id="ARBA00022824"/>
    </source>
</evidence>
<dbReference type="FunFam" id="1.10.8.60:FF:000021">
    <property type="entry name" value="Replication factor C subunit 1"/>
    <property type="match status" value="1"/>
</dbReference>
<evidence type="ECO:0000313" key="30">
    <source>
        <dbReference type="EMBL" id="RAR10750.1"/>
    </source>
</evidence>
<keyword evidence="21" id="KW-0539">Nucleus</keyword>
<dbReference type="Pfam" id="PF00004">
    <property type="entry name" value="AAA"/>
    <property type="match status" value="1"/>
</dbReference>
<dbReference type="InterPro" id="IPR003959">
    <property type="entry name" value="ATPase_AAA_core"/>
</dbReference>
<evidence type="ECO:0000256" key="3">
    <source>
        <dbReference type="ARBA" id="ARBA00004389"/>
    </source>
</evidence>
<feature type="compositionally biased region" description="Basic residues" evidence="27">
    <location>
        <begin position="2442"/>
        <end position="2462"/>
    </location>
</feature>
<evidence type="ECO:0000256" key="27">
    <source>
        <dbReference type="SAM" id="MobiDB-lite"/>
    </source>
</evidence>
<evidence type="ECO:0000313" key="31">
    <source>
        <dbReference type="Proteomes" id="UP000249619"/>
    </source>
</evidence>
<keyword evidence="16" id="KW-1133">Transmembrane helix</keyword>
<evidence type="ECO:0000256" key="6">
    <source>
        <dbReference type="ARBA" id="ARBA00006116"/>
    </source>
</evidence>
<keyword evidence="13" id="KW-0067">ATP-binding</keyword>
<dbReference type="Pfam" id="PF25361">
    <property type="entry name" value="AAA_lid_RFC1"/>
    <property type="match status" value="1"/>
</dbReference>
<dbReference type="InterPro" id="IPR047854">
    <property type="entry name" value="RFC_lid"/>
</dbReference>
<keyword evidence="11" id="KW-0547">Nucleotide-binding</keyword>
<dbReference type="CDD" id="cd00009">
    <property type="entry name" value="AAA"/>
    <property type="match status" value="1"/>
</dbReference>
<keyword evidence="18" id="KW-0238">DNA-binding</keyword>
<comment type="cofactor">
    <cofactor evidence="1 25">
        <name>pyridoxal 5'-phosphate</name>
        <dbReference type="ChEBI" id="CHEBI:597326"/>
    </cofactor>
</comment>
<dbReference type="InterPro" id="IPR027417">
    <property type="entry name" value="P-loop_NTPase"/>
</dbReference>
<evidence type="ECO:0000256" key="4">
    <source>
        <dbReference type="ARBA" id="ARBA00004760"/>
    </source>
</evidence>
<dbReference type="Pfam" id="PF00817">
    <property type="entry name" value="IMS"/>
    <property type="match status" value="1"/>
</dbReference>
<evidence type="ECO:0000259" key="28">
    <source>
        <dbReference type="PROSITE" id="PS50172"/>
    </source>
</evidence>
<feature type="region of interest" description="Disordered" evidence="27">
    <location>
        <begin position="1394"/>
        <end position="1744"/>
    </location>
</feature>
<dbReference type="InterPro" id="IPR001126">
    <property type="entry name" value="UmuC"/>
</dbReference>
<evidence type="ECO:0000256" key="13">
    <source>
        <dbReference type="ARBA" id="ARBA00022840"/>
    </source>
</evidence>
<evidence type="ECO:0000256" key="16">
    <source>
        <dbReference type="ARBA" id="ARBA00022989"/>
    </source>
</evidence>
<dbReference type="GO" id="GO:0006271">
    <property type="term" value="P:DNA strand elongation involved in DNA replication"/>
    <property type="evidence" value="ECO:0007669"/>
    <property type="project" value="UniProtKB-ARBA"/>
</dbReference>
<feature type="coiled-coil region" evidence="26">
    <location>
        <begin position="1841"/>
        <end position="1875"/>
    </location>
</feature>
<feature type="modified residue" description="N6-(pyridoxal phosphate)lysine" evidence="25">
    <location>
        <position position="1016"/>
    </location>
</feature>
<feature type="region of interest" description="Disordered" evidence="27">
    <location>
        <begin position="426"/>
        <end position="465"/>
    </location>
</feature>
<dbReference type="CDD" id="cd18140">
    <property type="entry name" value="HLD_clamp_RFC"/>
    <property type="match status" value="1"/>
</dbReference>
<dbReference type="FunFam" id="3.40.640.10:FF:000020">
    <property type="entry name" value="sphingosine-1-phosphate lyase 1"/>
    <property type="match status" value="1"/>
</dbReference>
<evidence type="ECO:0000256" key="7">
    <source>
        <dbReference type="ARBA" id="ARBA00020401"/>
    </source>
</evidence>
<feature type="domain" description="BRCT" evidence="28">
    <location>
        <begin position="1745"/>
        <end position="1824"/>
    </location>
</feature>
<evidence type="ECO:0000256" key="22">
    <source>
        <dbReference type="ARBA" id="ARBA00038302"/>
    </source>
</evidence>
<feature type="compositionally biased region" description="Basic and acidic residues" evidence="27">
    <location>
        <begin position="1557"/>
        <end position="1571"/>
    </location>
</feature>
<dbReference type="GO" id="GO:0006281">
    <property type="term" value="P:DNA repair"/>
    <property type="evidence" value="ECO:0007669"/>
    <property type="project" value="InterPro"/>
</dbReference>
<feature type="compositionally biased region" description="Basic residues" evidence="27">
    <location>
        <begin position="1668"/>
        <end position="1686"/>
    </location>
</feature>
<keyword evidence="12" id="KW-0256">Endoplasmic reticulum</keyword>
<dbReference type="Proteomes" id="UP000249619">
    <property type="component" value="Unassembled WGS sequence"/>
</dbReference>
<keyword evidence="31" id="KW-1185">Reference proteome</keyword>
<dbReference type="InterPro" id="IPR015424">
    <property type="entry name" value="PyrdxlP-dep_Trfase"/>
</dbReference>